<sequence>MNHAIFSYSYSYSLSSASSGTWSRGQQTQHRRPYVPLPRHLLYLLQGEPKAFPGQPVGRAWNTSRGRSSRRHTVLMPKPPQLAPLDVEEKRLSSEPLPDGRAPHPISKGVTGHPTEEAHFSRLYPGSRSFSHDPKFMAIGEGRNVDRPVNRELRFSAQLSLHHNGPAQWPHYCGSRTDPSVDLPLHSFLTREQDPEILEVLHLRQELPSNLKRTSHPFPVENHGLGLGGPDPSRFKLGTTLQYPGVGLTREAEDCDAPVVGTHPSVTLLMKGDHYPSLPVQRHCPRPPRNVEEACQP</sequence>
<dbReference type="AlphaFoldDB" id="A0AAV9R0G0"/>
<dbReference type="Proteomes" id="UP001311232">
    <property type="component" value="Unassembled WGS sequence"/>
</dbReference>
<evidence type="ECO:0000256" key="1">
    <source>
        <dbReference type="SAM" id="MobiDB-lite"/>
    </source>
</evidence>
<dbReference type="EMBL" id="JAHHUM010002533">
    <property type="protein sequence ID" value="KAK5603241.1"/>
    <property type="molecule type" value="Genomic_DNA"/>
</dbReference>
<comment type="caution">
    <text evidence="2">The sequence shown here is derived from an EMBL/GenBank/DDBJ whole genome shotgun (WGS) entry which is preliminary data.</text>
</comment>
<gene>
    <name evidence="2" type="ORF">CRENBAI_011971</name>
</gene>
<accession>A0AAV9R0G0</accession>
<evidence type="ECO:0000313" key="2">
    <source>
        <dbReference type="EMBL" id="KAK5603241.1"/>
    </source>
</evidence>
<evidence type="ECO:0000313" key="3">
    <source>
        <dbReference type="Proteomes" id="UP001311232"/>
    </source>
</evidence>
<organism evidence="2 3">
    <name type="scientific">Crenichthys baileyi</name>
    <name type="common">White River springfish</name>
    <dbReference type="NCBI Taxonomy" id="28760"/>
    <lineage>
        <taxon>Eukaryota</taxon>
        <taxon>Metazoa</taxon>
        <taxon>Chordata</taxon>
        <taxon>Craniata</taxon>
        <taxon>Vertebrata</taxon>
        <taxon>Euteleostomi</taxon>
        <taxon>Actinopterygii</taxon>
        <taxon>Neopterygii</taxon>
        <taxon>Teleostei</taxon>
        <taxon>Neoteleostei</taxon>
        <taxon>Acanthomorphata</taxon>
        <taxon>Ovalentaria</taxon>
        <taxon>Atherinomorphae</taxon>
        <taxon>Cyprinodontiformes</taxon>
        <taxon>Goodeidae</taxon>
        <taxon>Crenichthys</taxon>
    </lineage>
</organism>
<feature type="region of interest" description="Disordered" evidence="1">
    <location>
        <begin position="55"/>
        <end position="114"/>
    </location>
</feature>
<reference evidence="2 3" key="1">
    <citation type="submission" date="2021-06" db="EMBL/GenBank/DDBJ databases">
        <authorList>
            <person name="Palmer J.M."/>
        </authorList>
    </citation>
    <scope>NUCLEOTIDE SEQUENCE [LARGE SCALE GENOMIC DNA]</scope>
    <source>
        <strain evidence="2 3">MEX-2019</strain>
        <tissue evidence="2">Muscle</tissue>
    </source>
</reference>
<name>A0AAV9R0G0_9TELE</name>
<keyword evidence="3" id="KW-1185">Reference proteome</keyword>
<proteinExistence type="predicted"/>
<protein>
    <submittedName>
        <fullName evidence="2">Uncharacterized protein</fullName>
    </submittedName>
</protein>